<keyword evidence="2" id="KW-0732">Signal</keyword>
<accession>A0A1H2XKN7</accession>
<dbReference type="InterPro" id="IPR014044">
    <property type="entry name" value="CAP_dom"/>
</dbReference>
<dbReference type="Gene3D" id="3.40.33.10">
    <property type="entry name" value="CAP"/>
    <property type="match status" value="1"/>
</dbReference>
<evidence type="ECO:0000256" key="1">
    <source>
        <dbReference type="SAM" id="MobiDB-lite"/>
    </source>
</evidence>
<protein>
    <submittedName>
        <fullName evidence="4">Uncharacterized protein, YkwD family</fullName>
    </submittedName>
</protein>
<feature type="compositionally biased region" description="Polar residues" evidence="1">
    <location>
        <begin position="113"/>
        <end position="130"/>
    </location>
</feature>
<sequence>MKKKGKKILLSLAATMLLSTSVGQAASYNNRSNTYNRNNDRTNSRVHVISYDKNYYNYLYNWGNLIIRWDPVGWEKNKPSEPTTPVEETETPNSNIGNEKENQNQKENNNQKPSTRPSNPTPETEVDSNTAIEKEVVRLVNIEREKSGLAPLAYSEELSRVARIKSQDMADKNYFSHTSPTYGDPFNMMRSFGIKYRTAGENIAKGYSSAKSVVNGWMNSSGHRANILNPSFGKIGVGYVKVNGTTYWTQLFTD</sequence>
<feature type="region of interest" description="Disordered" evidence="1">
    <location>
        <begin position="77"/>
        <end position="130"/>
    </location>
</feature>
<dbReference type="EMBL" id="FNNG01000005">
    <property type="protein sequence ID" value="SDW93432.1"/>
    <property type="molecule type" value="Genomic_DNA"/>
</dbReference>
<dbReference type="InterPro" id="IPR035940">
    <property type="entry name" value="CAP_sf"/>
</dbReference>
<dbReference type="CDD" id="cd05379">
    <property type="entry name" value="CAP_bacterial"/>
    <property type="match status" value="1"/>
</dbReference>
<dbReference type="PANTHER" id="PTHR31157:SF1">
    <property type="entry name" value="SCP DOMAIN-CONTAINING PROTEIN"/>
    <property type="match status" value="1"/>
</dbReference>
<dbReference type="InterPro" id="IPR014258">
    <property type="entry name" value="CAP_domain_YkwD-like"/>
</dbReference>
<feature type="domain" description="SCP" evidence="3">
    <location>
        <begin position="137"/>
        <end position="252"/>
    </location>
</feature>
<name>A0A1H2XKN7_9FIRM</name>
<feature type="chain" id="PRO_5011770854" evidence="2">
    <location>
        <begin position="26"/>
        <end position="254"/>
    </location>
</feature>
<dbReference type="Pfam" id="PF00188">
    <property type="entry name" value="CAP"/>
    <property type="match status" value="1"/>
</dbReference>
<dbReference type="AlphaFoldDB" id="A0A1H2XKN7"/>
<organism evidence="4 5">
    <name type="scientific">Tepidimicrobium xylanilyticum</name>
    <dbReference type="NCBI Taxonomy" id="1123352"/>
    <lineage>
        <taxon>Bacteria</taxon>
        <taxon>Bacillati</taxon>
        <taxon>Bacillota</taxon>
        <taxon>Tissierellia</taxon>
        <taxon>Tissierellales</taxon>
        <taxon>Tepidimicrobiaceae</taxon>
        <taxon>Tepidimicrobium</taxon>
    </lineage>
</organism>
<evidence type="ECO:0000256" key="2">
    <source>
        <dbReference type="SAM" id="SignalP"/>
    </source>
</evidence>
<dbReference type="NCBIfam" id="TIGR02909">
    <property type="entry name" value="spore_YkwD"/>
    <property type="match status" value="1"/>
</dbReference>
<dbReference type="SUPFAM" id="SSF55797">
    <property type="entry name" value="PR-1-like"/>
    <property type="match status" value="1"/>
</dbReference>
<gene>
    <name evidence="4" type="ORF">SAMN05660923_01472</name>
</gene>
<dbReference type="PANTHER" id="PTHR31157">
    <property type="entry name" value="SCP DOMAIN-CONTAINING PROTEIN"/>
    <property type="match status" value="1"/>
</dbReference>
<dbReference type="RefSeq" id="WP_200773689.1">
    <property type="nucleotide sequence ID" value="NZ_FNNG01000005.1"/>
</dbReference>
<dbReference type="Proteomes" id="UP000198828">
    <property type="component" value="Unassembled WGS sequence"/>
</dbReference>
<keyword evidence="5" id="KW-1185">Reference proteome</keyword>
<proteinExistence type="predicted"/>
<evidence type="ECO:0000259" key="3">
    <source>
        <dbReference type="Pfam" id="PF00188"/>
    </source>
</evidence>
<evidence type="ECO:0000313" key="4">
    <source>
        <dbReference type="EMBL" id="SDW93432.1"/>
    </source>
</evidence>
<reference evidence="4 5" key="1">
    <citation type="submission" date="2016-10" db="EMBL/GenBank/DDBJ databases">
        <authorList>
            <person name="de Groot N.N."/>
        </authorList>
    </citation>
    <scope>NUCLEOTIDE SEQUENCE [LARGE SCALE GENOMIC DNA]</scope>
    <source>
        <strain evidence="4 5">DSM 23310</strain>
    </source>
</reference>
<feature type="signal peptide" evidence="2">
    <location>
        <begin position="1"/>
        <end position="25"/>
    </location>
</feature>
<evidence type="ECO:0000313" key="5">
    <source>
        <dbReference type="Proteomes" id="UP000198828"/>
    </source>
</evidence>